<gene>
    <name evidence="1" type="ORF">SAMN04488696_0539</name>
</gene>
<accession>A0A1I4PAG7</accession>
<protein>
    <submittedName>
        <fullName evidence="1">Uncharacterized protein</fullName>
    </submittedName>
</protein>
<dbReference type="EMBL" id="FOUJ01000001">
    <property type="protein sequence ID" value="SFM24761.1"/>
    <property type="molecule type" value="Genomic_DNA"/>
</dbReference>
<name>A0A1I4PAG7_9EURY</name>
<reference evidence="2" key="1">
    <citation type="submission" date="2016-10" db="EMBL/GenBank/DDBJ databases">
        <authorList>
            <person name="Varghese N."/>
            <person name="Submissions S."/>
        </authorList>
    </citation>
    <scope>NUCLEOTIDE SEQUENCE [LARGE SCALE GENOMIC DNA]</scope>
    <source>
        <strain evidence="2">Mob M</strain>
    </source>
</reference>
<dbReference type="STRING" id="487685.SAMN04488696_0539"/>
<proteinExistence type="predicted"/>
<sequence>MVRDMIREHRNNVWVVRTGYCGQQETTCLERGFISFDPNLHVMDLFGNELMDMKQRPQSYKRYLHFGDKYRDFDQKFRKEFEDAIKDIDYSADRPEMMKKMQRLNGKLKKFDEEVKQFDATMRKFDEFERKEQMKKALLTRLSSPPMAMLDTWAKDMMHFVTDIKTYDIVLLPIMCEKRVAVGRVREPYQYREGKGILSHSRRVDWHDTRVPFENMFFGFDDILKSESLITLLEGDDREFGLGIVVDNTF</sequence>
<evidence type="ECO:0000313" key="1">
    <source>
        <dbReference type="EMBL" id="SFM24761.1"/>
    </source>
</evidence>
<evidence type="ECO:0000313" key="2">
    <source>
        <dbReference type="Proteomes" id="UP000198535"/>
    </source>
</evidence>
<dbReference type="AlphaFoldDB" id="A0A1I4PAG7"/>
<dbReference type="Proteomes" id="UP000198535">
    <property type="component" value="Unassembled WGS sequence"/>
</dbReference>
<organism evidence="1 2">
    <name type="scientific">Methanolobus profundi</name>
    <dbReference type="NCBI Taxonomy" id="487685"/>
    <lineage>
        <taxon>Archaea</taxon>
        <taxon>Methanobacteriati</taxon>
        <taxon>Methanobacteriota</taxon>
        <taxon>Stenosarchaea group</taxon>
        <taxon>Methanomicrobia</taxon>
        <taxon>Methanosarcinales</taxon>
        <taxon>Methanosarcinaceae</taxon>
        <taxon>Methanolobus</taxon>
    </lineage>
</organism>
<keyword evidence="2" id="KW-1185">Reference proteome</keyword>